<evidence type="ECO:0000313" key="2">
    <source>
        <dbReference type="EMBL" id="MCJ2181531.1"/>
    </source>
</evidence>
<protein>
    <recommendedName>
        <fullName evidence="4">WD40 repeat domain-containing protein</fullName>
    </recommendedName>
</protein>
<evidence type="ECO:0000313" key="3">
    <source>
        <dbReference type="Proteomes" id="UP001162881"/>
    </source>
</evidence>
<dbReference type="Proteomes" id="UP001162881">
    <property type="component" value="Unassembled WGS sequence"/>
</dbReference>
<evidence type="ECO:0008006" key="4">
    <source>
        <dbReference type="Google" id="ProtNLM"/>
    </source>
</evidence>
<gene>
    <name evidence="2" type="ORF">MTR62_02230</name>
</gene>
<reference evidence="2" key="1">
    <citation type="submission" date="2022-03" db="EMBL/GenBank/DDBJ databases">
        <title>Identification of a novel bacterium isolated from mangrove sediments.</title>
        <authorList>
            <person name="Pan X."/>
        </authorList>
    </citation>
    <scope>NUCLEOTIDE SEQUENCE</scope>
    <source>
        <strain evidence="2">B1949</strain>
    </source>
</reference>
<dbReference type="SUPFAM" id="SSF75011">
    <property type="entry name" value="3-carboxy-cis,cis-mucoante lactonizing enzyme"/>
    <property type="match status" value="1"/>
</dbReference>
<accession>A0ABT0B9L9</accession>
<organism evidence="2 3">
    <name type="scientific">Novosphingobium organovorum</name>
    <dbReference type="NCBI Taxonomy" id="2930092"/>
    <lineage>
        <taxon>Bacteria</taxon>
        <taxon>Pseudomonadati</taxon>
        <taxon>Pseudomonadota</taxon>
        <taxon>Alphaproteobacteria</taxon>
        <taxon>Sphingomonadales</taxon>
        <taxon>Sphingomonadaceae</taxon>
        <taxon>Novosphingobium</taxon>
    </lineage>
</organism>
<dbReference type="RefSeq" id="WP_244016650.1">
    <property type="nucleotide sequence ID" value="NZ_JALHLF010000004.1"/>
</dbReference>
<sequence>MLARLLPLIALAALCGPAAALAQDSAPSPAPAPVTLRFHAAQAHQGAASDGTYFYAISNDAIGKYRIATGEQVAEWHGQPRLFPHMNSCTVVGHQLVCAASNYPALPQTSAVEFFDTRTMTHLRTVSLGLLQGSLTVMDRHAGHWWAVLANYTGKGGDPARGAAFTQLVQMDAAFHPEQAWVFPEAVLARMAPKSCSGLSWGPDGYIYATGHDRPEVYVLRLPEAGSSLELVTTLGLASAGQAIDWDPKAPRRLWSIGRGDGEVLASTMPQVRQ</sequence>
<evidence type="ECO:0000256" key="1">
    <source>
        <dbReference type="SAM" id="SignalP"/>
    </source>
</evidence>
<name>A0ABT0B9L9_9SPHN</name>
<proteinExistence type="predicted"/>
<comment type="caution">
    <text evidence="2">The sequence shown here is derived from an EMBL/GenBank/DDBJ whole genome shotgun (WGS) entry which is preliminary data.</text>
</comment>
<dbReference type="EMBL" id="JALHLF010000004">
    <property type="protein sequence ID" value="MCJ2181531.1"/>
    <property type="molecule type" value="Genomic_DNA"/>
</dbReference>
<keyword evidence="1" id="KW-0732">Signal</keyword>
<feature type="chain" id="PRO_5045759000" description="WD40 repeat domain-containing protein" evidence="1">
    <location>
        <begin position="23"/>
        <end position="274"/>
    </location>
</feature>
<keyword evidence="3" id="KW-1185">Reference proteome</keyword>
<feature type="signal peptide" evidence="1">
    <location>
        <begin position="1"/>
        <end position="22"/>
    </location>
</feature>